<reference evidence="7 8" key="1">
    <citation type="journal article" date="2015" name="Fungal Genet. Biol.">
        <title>Evolution of novel wood decay mechanisms in Agaricales revealed by the genome sequences of Fistulina hepatica and Cylindrobasidium torrendii.</title>
        <authorList>
            <person name="Floudas D."/>
            <person name="Held B.W."/>
            <person name="Riley R."/>
            <person name="Nagy L.G."/>
            <person name="Koehler G."/>
            <person name="Ransdell A.S."/>
            <person name="Younus H."/>
            <person name="Chow J."/>
            <person name="Chiniquy J."/>
            <person name="Lipzen A."/>
            <person name="Tritt A."/>
            <person name="Sun H."/>
            <person name="Haridas S."/>
            <person name="LaButti K."/>
            <person name="Ohm R.A."/>
            <person name="Kues U."/>
            <person name="Blanchette R.A."/>
            <person name="Grigoriev I.V."/>
            <person name="Minto R.E."/>
            <person name="Hibbett D.S."/>
        </authorList>
    </citation>
    <scope>NUCLEOTIDE SEQUENCE [LARGE SCALE GENOMIC DNA]</scope>
    <source>
        <strain evidence="7 8">FP15055 ss-10</strain>
    </source>
</reference>
<evidence type="ECO:0000256" key="1">
    <source>
        <dbReference type="ARBA" id="ARBA00004167"/>
    </source>
</evidence>
<dbReference type="GO" id="GO:0071944">
    <property type="term" value="C:cell periphery"/>
    <property type="evidence" value="ECO:0007669"/>
    <property type="project" value="UniProtKB-ARBA"/>
</dbReference>
<dbReference type="CDD" id="cd12087">
    <property type="entry name" value="TM_EGFR-like"/>
    <property type="match status" value="1"/>
</dbReference>
<gene>
    <name evidence="7" type="ORF">CYLTODRAFT_439902</name>
</gene>
<dbReference type="GO" id="GO:0016020">
    <property type="term" value="C:membrane"/>
    <property type="evidence" value="ECO:0007669"/>
    <property type="project" value="UniProtKB-SubCell"/>
</dbReference>
<dbReference type="PANTHER" id="PTHR15549">
    <property type="entry name" value="PAIRED IMMUNOGLOBULIN-LIKE TYPE 2 RECEPTOR"/>
    <property type="match status" value="1"/>
</dbReference>
<evidence type="ECO:0000256" key="5">
    <source>
        <dbReference type="SAM" id="MobiDB-lite"/>
    </source>
</evidence>
<feature type="compositionally biased region" description="Low complexity" evidence="5">
    <location>
        <begin position="148"/>
        <end position="180"/>
    </location>
</feature>
<evidence type="ECO:0000256" key="2">
    <source>
        <dbReference type="ARBA" id="ARBA00022692"/>
    </source>
</evidence>
<feature type="compositionally biased region" description="Low complexity" evidence="5">
    <location>
        <begin position="231"/>
        <end position="251"/>
    </location>
</feature>
<keyword evidence="3 6" id="KW-1133">Transmembrane helix</keyword>
<feature type="transmembrane region" description="Helical" evidence="6">
    <location>
        <begin position="183"/>
        <end position="204"/>
    </location>
</feature>
<sequence>MAGSKNVTYDDRDQTHLIYQSYWFHEGAWNATNVGKTGTLSSTELIDANVSFIFPEPANAFYYYGIPRCCGGTYGLCIDCDPNDRQFIEIDAVNATDDGHNEPVVLFSHHWEEYGTHEIILKNMNDTRFGSSQLTIDRFVVQVEDPTGEAASSSAQSSASPTSSSSATASAEASGSSTPTGTIAGGVVGGVLALVLFAGILFCLRKRRVRQAHLEENSAIRTEPFMASAPTATSVSGTVPSSSTSALPTTLFTDKRQPSSDISSPTDTHSPVQLTSQRSNLSLPRRRETDAGRLAADEDLDEDNTLPPEYQEVFRTHPGAAPASSSAPAPEPSYHYSSPVNDAPPPSGFFASSPTSTPSARPGRRPSKS</sequence>
<keyword evidence="2 6" id="KW-0812">Transmembrane</keyword>
<dbReference type="Gene3D" id="1.20.5.510">
    <property type="entry name" value="Single helix bin"/>
    <property type="match status" value="1"/>
</dbReference>
<feature type="region of interest" description="Disordered" evidence="5">
    <location>
        <begin position="147"/>
        <end position="180"/>
    </location>
</feature>
<evidence type="ECO:0000256" key="6">
    <source>
        <dbReference type="SAM" id="Phobius"/>
    </source>
</evidence>
<dbReference type="InterPro" id="IPR051694">
    <property type="entry name" value="Immunoregulatory_rcpt-like"/>
</dbReference>
<feature type="region of interest" description="Disordered" evidence="5">
    <location>
        <begin position="231"/>
        <end position="369"/>
    </location>
</feature>
<dbReference type="STRING" id="1314674.A0A0D7BSW2"/>
<feature type="compositionally biased region" description="Low complexity" evidence="5">
    <location>
        <begin position="348"/>
        <end position="361"/>
    </location>
</feature>
<dbReference type="OrthoDB" id="3359616at2759"/>
<name>A0A0D7BSW2_9AGAR</name>
<protein>
    <submittedName>
        <fullName evidence="7">Uncharacterized protein</fullName>
    </submittedName>
</protein>
<accession>A0A0D7BSW2</accession>
<organism evidence="7 8">
    <name type="scientific">Cylindrobasidium torrendii FP15055 ss-10</name>
    <dbReference type="NCBI Taxonomy" id="1314674"/>
    <lineage>
        <taxon>Eukaryota</taxon>
        <taxon>Fungi</taxon>
        <taxon>Dikarya</taxon>
        <taxon>Basidiomycota</taxon>
        <taxon>Agaricomycotina</taxon>
        <taxon>Agaricomycetes</taxon>
        <taxon>Agaricomycetidae</taxon>
        <taxon>Agaricales</taxon>
        <taxon>Marasmiineae</taxon>
        <taxon>Physalacriaceae</taxon>
        <taxon>Cylindrobasidium</taxon>
    </lineage>
</organism>
<dbReference type="AlphaFoldDB" id="A0A0D7BSW2"/>
<evidence type="ECO:0000313" key="8">
    <source>
        <dbReference type="Proteomes" id="UP000054007"/>
    </source>
</evidence>
<feature type="compositionally biased region" description="Polar residues" evidence="5">
    <location>
        <begin position="259"/>
        <end position="282"/>
    </location>
</feature>
<dbReference type="EMBL" id="KN880436">
    <property type="protein sequence ID" value="KIY73340.1"/>
    <property type="molecule type" value="Genomic_DNA"/>
</dbReference>
<keyword evidence="8" id="KW-1185">Reference proteome</keyword>
<dbReference type="PANTHER" id="PTHR15549:SF34">
    <property type="entry name" value="MID2 DOMAIN-CONTAINING PROTEIN"/>
    <property type="match status" value="1"/>
</dbReference>
<keyword evidence="4 6" id="KW-0472">Membrane</keyword>
<feature type="compositionally biased region" description="Low complexity" evidence="5">
    <location>
        <begin position="317"/>
        <end position="339"/>
    </location>
</feature>
<proteinExistence type="predicted"/>
<dbReference type="Proteomes" id="UP000054007">
    <property type="component" value="Unassembled WGS sequence"/>
</dbReference>
<evidence type="ECO:0000313" key="7">
    <source>
        <dbReference type="EMBL" id="KIY73340.1"/>
    </source>
</evidence>
<comment type="subcellular location">
    <subcellularLocation>
        <location evidence="1">Membrane</location>
        <topology evidence="1">Single-pass membrane protein</topology>
    </subcellularLocation>
</comment>
<evidence type="ECO:0000256" key="4">
    <source>
        <dbReference type="ARBA" id="ARBA00023136"/>
    </source>
</evidence>
<evidence type="ECO:0000256" key="3">
    <source>
        <dbReference type="ARBA" id="ARBA00022989"/>
    </source>
</evidence>